<evidence type="ECO:0000256" key="7">
    <source>
        <dbReference type="ARBA" id="ARBA00022840"/>
    </source>
</evidence>
<dbReference type="Pfam" id="PF02518">
    <property type="entry name" value="HATPase_c"/>
    <property type="match status" value="1"/>
</dbReference>
<gene>
    <name evidence="11" type="ORF">JZ786_03735</name>
</gene>
<evidence type="ECO:0000256" key="9">
    <source>
        <dbReference type="SAM" id="Coils"/>
    </source>
</evidence>
<dbReference type="Proteomes" id="UP000663505">
    <property type="component" value="Chromosome"/>
</dbReference>
<evidence type="ECO:0000256" key="8">
    <source>
        <dbReference type="ARBA" id="ARBA00023012"/>
    </source>
</evidence>
<dbReference type="AlphaFoldDB" id="A0A9X7VZY4"/>
<dbReference type="SUPFAM" id="SSF55874">
    <property type="entry name" value="ATPase domain of HSP90 chaperone/DNA topoisomerase II/histidine kinase"/>
    <property type="match status" value="1"/>
</dbReference>
<evidence type="ECO:0000256" key="5">
    <source>
        <dbReference type="ARBA" id="ARBA00022741"/>
    </source>
</evidence>
<keyword evidence="5" id="KW-0547">Nucleotide-binding</keyword>
<evidence type="ECO:0000256" key="3">
    <source>
        <dbReference type="ARBA" id="ARBA00022553"/>
    </source>
</evidence>
<dbReference type="Pfam" id="PF07730">
    <property type="entry name" value="HisKA_3"/>
    <property type="match status" value="1"/>
</dbReference>
<keyword evidence="3" id="KW-0597">Phosphoprotein</keyword>
<dbReference type="PROSITE" id="PS50109">
    <property type="entry name" value="HIS_KIN"/>
    <property type="match status" value="1"/>
</dbReference>
<dbReference type="Gene3D" id="3.30.565.10">
    <property type="entry name" value="Histidine kinase-like ATPase, C-terminal domain"/>
    <property type="match status" value="1"/>
</dbReference>
<dbReference type="EC" id="2.7.13.3" evidence="2"/>
<dbReference type="Gene3D" id="1.20.5.1930">
    <property type="match status" value="1"/>
</dbReference>
<evidence type="ECO:0000256" key="4">
    <source>
        <dbReference type="ARBA" id="ARBA00022679"/>
    </source>
</evidence>
<feature type="coiled-coil region" evidence="9">
    <location>
        <begin position="23"/>
        <end position="78"/>
    </location>
</feature>
<reference evidence="11 12" key="1">
    <citation type="submission" date="2021-02" db="EMBL/GenBank/DDBJ databases">
        <title>Alicyclobacillus curvatus sp. nov. and Alicyclobacillus mengziensis sp. nov., two acidophilic bacteria isolated from acid mine drainage.</title>
        <authorList>
            <person name="Huang Y."/>
        </authorList>
    </citation>
    <scope>NUCLEOTIDE SEQUENCE [LARGE SCALE GENOMIC DNA]</scope>
    <source>
        <strain evidence="11 12">S30H14</strain>
    </source>
</reference>
<dbReference type="InterPro" id="IPR003594">
    <property type="entry name" value="HATPase_dom"/>
</dbReference>
<evidence type="ECO:0000313" key="12">
    <source>
        <dbReference type="Proteomes" id="UP000663505"/>
    </source>
</evidence>
<dbReference type="SMART" id="SM00387">
    <property type="entry name" value="HATPase_c"/>
    <property type="match status" value="1"/>
</dbReference>
<dbReference type="GO" id="GO:0005524">
    <property type="term" value="F:ATP binding"/>
    <property type="evidence" value="ECO:0007669"/>
    <property type="project" value="UniProtKB-KW"/>
</dbReference>
<dbReference type="InterPro" id="IPR005467">
    <property type="entry name" value="His_kinase_dom"/>
</dbReference>
<dbReference type="InterPro" id="IPR011712">
    <property type="entry name" value="Sig_transdc_His_kin_sub3_dim/P"/>
</dbReference>
<keyword evidence="6 11" id="KW-0418">Kinase</keyword>
<organism evidence="11 12">
    <name type="scientific">Alicyclobacillus mengziensis</name>
    <dbReference type="NCBI Taxonomy" id="2931921"/>
    <lineage>
        <taxon>Bacteria</taxon>
        <taxon>Bacillati</taxon>
        <taxon>Bacillota</taxon>
        <taxon>Bacilli</taxon>
        <taxon>Bacillales</taxon>
        <taxon>Alicyclobacillaceae</taxon>
        <taxon>Alicyclobacillus</taxon>
    </lineage>
</organism>
<dbReference type="InterPro" id="IPR036890">
    <property type="entry name" value="HATPase_C_sf"/>
</dbReference>
<evidence type="ECO:0000259" key="10">
    <source>
        <dbReference type="PROSITE" id="PS50109"/>
    </source>
</evidence>
<dbReference type="CDD" id="cd16917">
    <property type="entry name" value="HATPase_UhpB-NarQ-NarX-like"/>
    <property type="match status" value="1"/>
</dbReference>
<feature type="domain" description="Histidine kinase" evidence="10">
    <location>
        <begin position="285"/>
        <end position="377"/>
    </location>
</feature>
<keyword evidence="12" id="KW-1185">Reference proteome</keyword>
<evidence type="ECO:0000256" key="6">
    <source>
        <dbReference type="ARBA" id="ARBA00022777"/>
    </source>
</evidence>
<name>A0A9X7VZY4_9BACL</name>
<dbReference type="InterPro" id="IPR008595">
    <property type="entry name" value="DegS"/>
</dbReference>
<dbReference type="GO" id="GO:0000155">
    <property type="term" value="F:phosphorelay sensor kinase activity"/>
    <property type="evidence" value="ECO:0007669"/>
    <property type="project" value="InterPro"/>
</dbReference>
<keyword evidence="4" id="KW-0808">Transferase</keyword>
<sequence length="382" mass="42849">MDNRIQAMQNAIQHTLTAISEGRERVEEIAASTEDEVARLETEFAEVQTQVGETIQKVEELERDSRVARQRLVVVNKRVSSHSEKEMKEAYDTAYDLQIQLGQWQEREVQLRLRRDDIARRLKALRATAHQAEVLLVKFGEAATTLQSEFADAQTVLENARLQSVLGIRMLQMQEDERRQLAQRLHDGPLQHLASLSMRAQSAYSPNNESMDLESAVDLRGRLNDIIGSVRQIVFDLRPPLLDDLGLVPTLRRYVEQWSVKAGIEGKVTLMGLETRLSPTEKITLFRTVQEALHNALDHAEATKVSINLMYGVDKLTIQVIDNGKGVNDVNWSDWVESGRLGLMLCRQRLAVLGGELSIASAGTGGTCVEMTLPLKRAGTFA</sequence>
<dbReference type="GO" id="GO:0046983">
    <property type="term" value="F:protein dimerization activity"/>
    <property type="evidence" value="ECO:0007669"/>
    <property type="project" value="InterPro"/>
</dbReference>
<dbReference type="Pfam" id="PF05384">
    <property type="entry name" value="DegS"/>
    <property type="match status" value="1"/>
</dbReference>
<comment type="catalytic activity">
    <reaction evidence="1">
        <text>ATP + protein L-histidine = ADP + protein N-phospho-L-histidine.</text>
        <dbReference type="EC" id="2.7.13.3"/>
    </reaction>
</comment>
<dbReference type="KEGG" id="afx:JZ786_03735"/>
<dbReference type="RefSeq" id="WP_206657468.1">
    <property type="nucleotide sequence ID" value="NZ_CP071182.1"/>
</dbReference>
<evidence type="ECO:0000313" key="11">
    <source>
        <dbReference type="EMBL" id="QSO48131.1"/>
    </source>
</evidence>
<dbReference type="PANTHER" id="PTHR24421">
    <property type="entry name" value="NITRATE/NITRITE SENSOR PROTEIN NARX-RELATED"/>
    <property type="match status" value="1"/>
</dbReference>
<keyword evidence="8" id="KW-0902">Two-component regulatory system</keyword>
<keyword evidence="7" id="KW-0067">ATP-binding</keyword>
<dbReference type="EMBL" id="CP071182">
    <property type="protein sequence ID" value="QSO48131.1"/>
    <property type="molecule type" value="Genomic_DNA"/>
</dbReference>
<dbReference type="InterPro" id="IPR050482">
    <property type="entry name" value="Sensor_HK_TwoCompSys"/>
</dbReference>
<protein>
    <recommendedName>
        <fullName evidence="2">histidine kinase</fullName>
        <ecNumber evidence="2">2.7.13.3</ecNumber>
    </recommendedName>
</protein>
<accession>A0A9X7VZY4</accession>
<keyword evidence="9" id="KW-0175">Coiled coil</keyword>
<evidence type="ECO:0000256" key="1">
    <source>
        <dbReference type="ARBA" id="ARBA00000085"/>
    </source>
</evidence>
<evidence type="ECO:0000256" key="2">
    <source>
        <dbReference type="ARBA" id="ARBA00012438"/>
    </source>
</evidence>
<proteinExistence type="predicted"/>
<dbReference type="PANTHER" id="PTHR24421:SF10">
    <property type="entry name" value="NITRATE_NITRITE SENSOR PROTEIN NARQ"/>
    <property type="match status" value="1"/>
</dbReference>
<dbReference type="GO" id="GO:0016020">
    <property type="term" value="C:membrane"/>
    <property type="evidence" value="ECO:0007669"/>
    <property type="project" value="InterPro"/>
</dbReference>